<feature type="coiled-coil region" evidence="2">
    <location>
        <begin position="367"/>
        <end position="416"/>
    </location>
</feature>
<sequence length="821" mass="94388">MATRRRIKVTANLSIKRPTKFSTDGIKIEDVQPNIKIEKPDVPKSTAVSDVLKQKPSEIAQTPIKKESIKVNVKEHEFKAPLPKEVVNVEKTTPSAVNAQLLSSVKRDTNEQSFSPKKSEQSTAVISTNTARKRVRTESTTSNNQETISTSTKVRKTSVRVSDDQQQSNQQSNRRRRYNNVPNPDKQSMRMYDMIYYNPSTNPIKPKAPSLSKQNSVENLSAPPTPPAPPTNEETQQQKKENSKLPTPQIKLGPNGEMILDEQSLIIENEKEKEIRETIAQGEIIYDDDITGNSGYYRRYKRTRDWPNDETIRFYKCLHTIGTDFSMMLQLFPNRTRRDLKLKFKKEEKINLALVNKALLQPRDFNIDELKKELDDEEEEMKKQKELQSEKRLSLIELMKEQRKEKHKQLKAMKCKNPKKQLSKSDRIMLGGDFIEKNEKYCNAKSKRKRNVKKKKVLQLLSDDEDDIENEILPDAKPDAENSTVKESEIHNLNNADYEELEEGEFLLDEEPNSANNINIIVSTSQLANNNEYSHNNATIAVADNSYVDNCEIVQEYIEQNQCKVLENVTESEDDMPAEDDCKDKKRKFNLISYAEKITDDEEVDEILLELDGENNSELDQAKTITELKPTQPETSNYYSQDFILPKIKVEKNYETTSVIKRNDQIKCIESKQQVPLQNSRLPTPPPPPQDPNPESEPEDEEQEEYDEEVDDNEELQHSENSHQIPITDNGSVSNEQEETEQQDGENNDNTDQLALLQNIDINSLVLVESQDMRNPEKTIYEIYIMSPETGKLSEKPLDVPEHIVESIRSIIEAGDDDEEN</sequence>
<organism evidence="5">
    <name type="scientific">Corethrella appendiculata</name>
    <dbReference type="NCBI Taxonomy" id="1370023"/>
    <lineage>
        <taxon>Eukaryota</taxon>
        <taxon>Metazoa</taxon>
        <taxon>Ecdysozoa</taxon>
        <taxon>Arthropoda</taxon>
        <taxon>Hexapoda</taxon>
        <taxon>Insecta</taxon>
        <taxon>Pterygota</taxon>
        <taxon>Neoptera</taxon>
        <taxon>Endopterygota</taxon>
        <taxon>Diptera</taxon>
        <taxon>Nematocera</taxon>
        <taxon>Culicoidea</taxon>
        <taxon>Chaoboridae</taxon>
        <taxon>Corethrella</taxon>
    </lineage>
</organism>
<dbReference type="GO" id="GO:0001156">
    <property type="term" value="F:TFIIIC-class transcription factor complex binding"/>
    <property type="evidence" value="ECO:0007669"/>
    <property type="project" value="TreeGrafter"/>
</dbReference>
<evidence type="ECO:0000256" key="2">
    <source>
        <dbReference type="SAM" id="Coils"/>
    </source>
</evidence>
<feature type="compositionally biased region" description="Polar residues" evidence="3">
    <location>
        <begin position="722"/>
        <end position="735"/>
    </location>
</feature>
<comment type="subcellular location">
    <subcellularLocation>
        <location evidence="1">Nucleus</location>
    </subcellularLocation>
</comment>
<feature type="region of interest" description="Disordered" evidence="3">
    <location>
        <begin position="105"/>
        <end position="255"/>
    </location>
</feature>
<dbReference type="PANTHER" id="PTHR22929">
    <property type="entry name" value="RNA POLYMERASE III TRANSCRIPTION INITIATION FACTOR B"/>
    <property type="match status" value="1"/>
</dbReference>
<proteinExistence type="evidence at transcript level"/>
<dbReference type="InterPro" id="IPR039467">
    <property type="entry name" value="TFIIIB_B''_Myb"/>
</dbReference>
<dbReference type="PANTHER" id="PTHR22929:SF0">
    <property type="entry name" value="TRANSCRIPTION FACTOR TFIIIB COMPONENT B'' HOMOLOG"/>
    <property type="match status" value="1"/>
</dbReference>
<evidence type="ECO:0000313" key="5">
    <source>
        <dbReference type="EMBL" id="JAB55255.1"/>
    </source>
</evidence>
<feature type="compositionally biased region" description="Polar residues" evidence="3">
    <location>
        <begin position="138"/>
        <end position="152"/>
    </location>
</feature>
<feature type="region of interest" description="Disordered" evidence="3">
    <location>
        <begin position="672"/>
        <end position="751"/>
    </location>
</feature>
<dbReference type="GO" id="GO:0070898">
    <property type="term" value="P:RNA polymerase III preinitiation complex assembly"/>
    <property type="evidence" value="ECO:0007669"/>
    <property type="project" value="TreeGrafter"/>
</dbReference>
<dbReference type="SUPFAM" id="SSF46689">
    <property type="entry name" value="Homeodomain-like"/>
    <property type="match status" value="1"/>
</dbReference>
<feature type="domain" description="Myb-like" evidence="4">
    <location>
        <begin position="302"/>
        <end position="350"/>
    </location>
</feature>
<dbReference type="AlphaFoldDB" id="U5EM50"/>
<dbReference type="GO" id="GO:0000126">
    <property type="term" value="C:transcription factor TFIIIB complex"/>
    <property type="evidence" value="ECO:0007669"/>
    <property type="project" value="TreeGrafter"/>
</dbReference>
<dbReference type="InterPro" id="IPR001005">
    <property type="entry name" value="SANT/Myb"/>
</dbReference>
<protein>
    <submittedName>
        <fullName evidence="5">Putative neuroproteinsis</fullName>
    </submittedName>
</protein>
<feature type="compositionally biased region" description="Polar residues" evidence="3">
    <location>
        <begin position="672"/>
        <end position="682"/>
    </location>
</feature>
<feature type="compositionally biased region" description="Polar residues" evidence="3">
    <location>
        <begin position="111"/>
        <end position="130"/>
    </location>
</feature>
<dbReference type="Pfam" id="PF15963">
    <property type="entry name" value="Myb_DNA-bind_7"/>
    <property type="match status" value="1"/>
</dbReference>
<dbReference type="EMBL" id="GANO01004616">
    <property type="protein sequence ID" value="JAB55255.1"/>
    <property type="molecule type" value="mRNA"/>
</dbReference>
<feature type="compositionally biased region" description="Acidic residues" evidence="3">
    <location>
        <begin position="736"/>
        <end position="749"/>
    </location>
</feature>
<evidence type="ECO:0000259" key="4">
    <source>
        <dbReference type="SMART" id="SM00717"/>
    </source>
</evidence>
<evidence type="ECO:0000256" key="1">
    <source>
        <dbReference type="ARBA" id="ARBA00004123"/>
    </source>
</evidence>
<dbReference type="InterPro" id="IPR009057">
    <property type="entry name" value="Homeodomain-like_sf"/>
</dbReference>
<dbReference type="GO" id="GO:0005634">
    <property type="term" value="C:nucleus"/>
    <property type="evidence" value="ECO:0007669"/>
    <property type="project" value="UniProtKB-SubCell"/>
</dbReference>
<dbReference type="SMART" id="SM00717">
    <property type="entry name" value="SANT"/>
    <property type="match status" value="1"/>
</dbReference>
<accession>U5EM50</accession>
<feature type="compositionally biased region" description="Pro residues" evidence="3">
    <location>
        <begin position="683"/>
        <end position="692"/>
    </location>
</feature>
<name>U5EM50_9DIPT</name>
<reference evidence="5" key="1">
    <citation type="journal article" date="2014" name="Insect Biochem. Mol. Biol.">
        <title>An insight into the sialome of the frog biting fly, Corethrella appendiculata.</title>
        <authorList>
            <person name="Ribeiro J.M.C."/>
            <person name="Chagas A.C."/>
            <person name="Pham V.M."/>
            <person name="Lounibos L.P."/>
            <person name="Calvo E."/>
        </authorList>
    </citation>
    <scope>NUCLEOTIDE SEQUENCE</scope>
    <source>
        <tissue evidence="5">Salivary glands</tissue>
    </source>
</reference>
<feature type="compositionally biased region" description="Acidic residues" evidence="3">
    <location>
        <begin position="694"/>
        <end position="714"/>
    </location>
</feature>
<keyword evidence="2" id="KW-0175">Coiled coil</keyword>
<evidence type="ECO:0000256" key="3">
    <source>
        <dbReference type="SAM" id="MobiDB-lite"/>
    </source>
</evidence>